<keyword evidence="4" id="KW-1185">Reference proteome</keyword>
<dbReference type="AlphaFoldDB" id="A0A9P6PXD8"/>
<feature type="region of interest" description="Disordered" evidence="1">
    <location>
        <begin position="32"/>
        <end position="66"/>
    </location>
</feature>
<comment type="caution">
    <text evidence="3">The sequence shown here is derived from an EMBL/GenBank/DDBJ whole genome shotgun (WGS) entry which is preliminary data.</text>
</comment>
<gene>
    <name evidence="3" type="ORF">BG011_004771</name>
</gene>
<sequence length="514" mass="56657">MPSIATSSTVSASSTASVPDFGILPTDYPYPGGGGHYPLPPLPPLTDEERGITAPEPNSSTGGAHSTKFKTIGTILGSICAFVVLIAAIMLLVMRRRRMRRRRGRGQNSDRRGMFGGHDKGIREKLKSKGRALKGANNSGQKEGRFHLMRDDDDDDDDDYYNDNYNSDMGCNRMVPSLLDTGNGPNEQQLDTEKGEMAGSKGSDRDSTLSYPPSAYLDPTWRPSAAYPYPHSDDEYTMSSMRSSCETSSVVRKYWAASMAARAERRLDGFPPFRDYFDQGSVSQDRAHAPSFSSESRKADILSFDESSAAPSRNSVGTGLDVATTTTRGGPFHRHYRNTLNSVNGYIRRSMSMSLASLGSTDNESWHGRHGFRSSINTEFLDHLNIKSVQSEQRQLEYYTHYYRQNPTMSTIEQSVGCSKSMTTGSWRTSSVPSLTSTNDPFKTFDSNEVLVDMGPFSDNRAITPRPPSAPIPSLVDLEELTPPRAPFKTGATVDAETRSNSALLRKAKRDYAK</sequence>
<accession>A0A9P6PXD8</accession>
<keyword evidence="2" id="KW-0472">Membrane</keyword>
<evidence type="ECO:0000313" key="4">
    <source>
        <dbReference type="Proteomes" id="UP000726737"/>
    </source>
</evidence>
<proteinExistence type="predicted"/>
<reference evidence="3" key="1">
    <citation type="journal article" date="2020" name="Fungal Divers.">
        <title>Resolving the Mortierellaceae phylogeny through synthesis of multi-gene phylogenetics and phylogenomics.</title>
        <authorList>
            <person name="Vandepol N."/>
            <person name="Liber J."/>
            <person name="Desiro A."/>
            <person name="Na H."/>
            <person name="Kennedy M."/>
            <person name="Barry K."/>
            <person name="Grigoriev I.V."/>
            <person name="Miller A.N."/>
            <person name="O'Donnell K."/>
            <person name="Stajich J.E."/>
            <person name="Bonito G."/>
        </authorList>
    </citation>
    <scope>NUCLEOTIDE SEQUENCE</scope>
    <source>
        <strain evidence="3">KOD948</strain>
    </source>
</reference>
<dbReference type="Proteomes" id="UP000726737">
    <property type="component" value="Unassembled WGS sequence"/>
</dbReference>
<keyword evidence="2" id="KW-0812">Transmembrane</keyword>
<evidence type="ECO:0000256" key="1">
    <source>
        <dbReference type="SAM" id="MobiDB-lite"/>
    </source>
</evidence>
<evidence type="ECO:0000313" key="3">
    <source>
        <dbReference type="EMBL" id="KAG0256050.1"/>
    </source>
</evidence>
<organism evidence="3 4">
    <name type="scientific">Mortierella polycephala</name>
    <dbReference type="NCBI Taxonomy" id="41804"/>
    <lineage>
        <taxon>Eukaryota</taxon>
        <taxon>Fungi</taxon>
        <taxon>Fungi incertae sedis</taxon>
        <taxon>Mucoromycota</taxon>
        <taxon>Mortierellomycotina</taxon>
        <taxon>Mortierellomycetes</taxon>
        <taxon>Mortierellales</taxon>
        <taxon>Mortierellaceae</taxon>
        <taxon>Mortierella</taxon>
    </lineage>
</organism>
<feature type="compositionally biased region" description="Basic and acidic residues" evidence="1">
    <location>
        <begin position="191"/>
        <end position="207"/>
    </location>
</feature>
<feature type="region of interest" description="Disordered" evidence="1">
    <location>
        <begin position="483"/>
        <end position="514"/>
    </location>
</feature>
<evidence type="ECO:0000256" key="2">
    <source>
        <dbReference type="SAM" id="Phobius"/>
    </source>
</evidence>
<feature type="region of interest" description="Disordered" evidence="1">
    <location>
        <begin position="99"/>
        <end position="159"/>
    </location>
</feature>
<feature type="region of interest" description="Disordered" evidence="1">
    <location>
        <begin position="176"/>
        <end position="223"/>
    </location>
</feature>
<feature type="compositionally biased region" description="Basic and acidic residues" evidence="1">
    <location>
        <begin position="108"/>
        <end position="127"/>
    </location>
</feature>
<keyword evidence="2" id="KW-1133">Transmembrane helix</keyword>
<protein>
    <submittedName>
        <fullName evidence="3">Uncharacterized protein</fullName>
    </submittedName>
</protein>
<name>A0A9P6PXD8_9FUNG</name>
<feature type="transmembrane region" description="Helical" evidence="2">
    <location>
        <begin position="72"/>
        <end position="93"/>
    </location>
</feature>
<dbReference type="EMBL" id="JAAAJA010000319">
    <property type="protein sequence ID" value="KAG0256050.1"/>
    <property type="molecule type" value="Genomic_DNA"/>
</dbReference>
<dbReference type="OrthoDB" id="2419147at2759"/>